<dbReference type="RefSeq" id="XP_026725673.1">
    <property type="nucleotide sequence ID" value="XM_026869872.1"/>
</dbReference>
<sequence length="182" mass="21587">MLRSLSRNANVIMKRTTVKKRDGTVLNLCFFDLPKDRIEDLVEFQMNNFVRYELTFRISGLPDSKEALLEYRDILRNKLSDPSAFTFICCEERDNQVLPKIIASDSMRLIKRGEPDKDDMLTNFKTKEVKNYFRILRDWNNLYPVPDLMKKYNLEYFFDGQGTAVHHDYKGNGIVYHKMVLR</sequence>
<organism evidence="1 2">
    <name type="scientific">Trichoplusia ni</name>
    <name type="common">Cabbage looper</name>
    <dbReference type="NCBI Taxonomy" id="7111"/>
    <lineage>
        <taxon>Eukaryota</taxon>
        <taxon>Metazoa</taxon>
        <taxon>Ecdysozoa</taxon>
        <taxon>Arthropoda</taxon>
        <taxon>Hexapoda</taxon>
        <taxon>Insecta</taxon>
        <taxon>Pterygota</taxon>
        <taxon>Neoptera</taxon>
        <taxon>Endopterygota</taxon>
        <taxon>Lepidoptera</taxon>
        <taxon>Glossata</taxon>
        <taxon>Ditrysia</taxon>
        <taxon>Noctuoidea</taxon>
        <taxon>Noctuidae</taxon>
        <taxon>Plusiinae</taxon>
        <taxon>Trichoplusia</taxon>
    </lineage>
</organism>
<dbReference type="KEGG" id="tnl:113492391"/>
<keyword evidence="1" id="KW-1185">Reference proteome</keyword>
<dbReference type="OrthoDB" id="7200114at2759"/>
<reference evidence="2" key="1">
    <citation type="submission" date="2025-08" db="UniProtKB">
        <authorList>
            <consortium name="RefSeq"/>
        </authorList>
    </citation>
    <scope>IDENTIFICATION</scope>
</reference>
<evidence type="ECO:0000313" key="1">
    <source>
        <dbReference type="Proteomes" id="UP000322000"/>
    </source>
</evidence>
<gene>
    <name evidence="2" type="primary">LOC113492391</name>
</gene>
<dbReference type="InParanoid" id="A0A7E5VBK9"/>
<evidence type="ECO:0000313" key="2">
    <source>
        <dbReference type="RefSeq" id="XP_026725673.1"/>
    </source>
</evidence>
<accession>A0A7E5VBK9</accession>
<dbReference type="GeneID" id="113492391"/>
<dbReference type="Gene3D" id="3.40.630.30">
    <property type="match status" value="1"/>
</dbReference>
<proteinExistence type="predicted"/>
<protein>
    <submittedName>
        <fullName evidence="2">Uncharacterized protein LOC113492391</fullName>
    </submittedName>
</protein>
<name>A0A7E5VBK9_TRINI</name>
<dbReference type="Proteomes" id="UP000322000">
    <property type="component" value="Chromosome 3"/>
</dbReference>
<dbReference type="AlphaFoldDB" id="A0A7E5VBK9"/>